<dbReference type="SUPFAM" id="SSF54637">
    <property type="entry name" value="Thioesterase/thiol ester dehydrase-isomerase"/>
    <property type="match status" value="2"/>
</dbReference>
<feature type="domain" description="MaoC-like" evidence="2">
    <location>
        <begin position="146"/>
        <end position="255"/>
    </location>
</feature>
<dbReference type="InterPro" id="IPR029069">
    <property type="entry name" value="HotDog_dom_sf"/>
</dbReference>
<organism evidence="4 5">
    <name type="scientific">Phytohabitans aurantiacus</name>
    <dbReference type="NCBI Taxonomy" id="3016789"/>
    <lineage>
        <taxon>Bacteria</taxon>
        <taxon>Bacillati</taxon>
        <taxon>Actinomycetota</taxon>
        <taxon>Actinomycetes</taxon>
        <taxon>Micromonosporales</taxon>
        <taxon>Micromonosporaceae</taxon>
    </lineage>
</organism>
<proteinExistence type="inferred from homology"/>
<dbReference type="InterPro" id="IPR002539">
    <property type="entry name" value="MaoC-like_dom"/>
</dbReference>
<gene>
    <name evidence="4" type="ORF">Pa4123_78050</name>
</gene>
<dbReference type="Pfam" id="PF22622">
    <property type="entry name" value="MFE-2_hydrat-2_N"/>
    <property type="match status" value="1"/>
</dbReference>
<dbReference type="PANTHER" id="PTHR13078">
    <property type="entry name" value="PEROXISOMAL MULTIFUNCTIONAL ENZYME TYPE 2-RELATED"/>
    <property type="match status" value="1"/>
</dbReference>
<dbReference type="PRINTS" id="PR01483">
    <property type="entry name" value="FASYNTHASE"/>
</dbReference>
<dbReference type="InterPro" id="IPR054357">
    <property type="entry name" value="MFE-2_N"/>
</dbReference>
<evidence type="ECO:0008006" key="6">
    <source>
        <dbReference type="Google" id="ProtNLM"/>
    </source>
</evidence>
<dbReference type="EMBL" id="BSDI01000063">
    <property type="protein sequence ID" value="GLI02527.1"/>
    <property type="molecule type" value="Genomic_DNA"/>
</dbReference>
<reference evidence="4" key="1">
    <citation type="submission" date="2022-12" db="EMBL/GenBank/DDBJ databases">
        <title>New Phytohabitans aurantiacus sp. RD004123 nov., an actinomycete isolated from soil.</title>
        <authorList>
            <person name="Triningsih D.W."/>
            <person name="Harunari E."/>
            <person name="Igarashi Y."/>
        </authorList>
    </citation>
    <scope>NUCLEOTIDE SEQUENCE</scope>
    <source>
        <strain evidence="4">RD004123</strain>
    </source>
</reference>
<comment type="caution">
    <text evidence="4">The sequence shown here is derived from an EMBL/GenBank/DDBJ whole genome shotgun (WGS) entry which is preliminary data.</text>
</comment>
<dbReference type="PANTHER" id="PTHR13078:SF56">
    <property type="entry name" value="PEROXISOMAL MULTIFUNCTIONAL ENZYME TYPE 2"/>
    <property type="match status" value="1"/>
</dbReference>
<dbReference type="Gene3D" id="3.10.129.10">
    <property type="entry name" value="Hotdog Thioesterase"/>
    <property type="match status" value="1"/>
</dbReference>
<evidence type="ECO:0000259" key="2">
    <source>
        <dbReference type="Pfam" id="PF01575"/>
    </source>
</evidence>
<protein>
    <recommendedName>
        <fullName evidence="6">MaoC-like domain-containing protein</fullName>
    </recommendedName>
</protein>
<name>A0ABQ5R8R5_9ACTN</name>
<dbReference type="Proteomes" id="UP001144280">
    <property type="component" value="Unassembled WGS sequence"/>
</dbReference>
<evidence type="ECO:0000256" key="1">
    <source>
        <dbReference type="ARBA" id="ARBA00005254"/>
    </source>
</evidence>
<evidence type="ECO:0000313" key="5">
    <source>
        <dbReference type="Proteomes" id="UP001144280"/>
    </source>
</evidence>
<accession>A0ABQ5R8R5</accession>
<feature type="domain" description="Peroxisomal multifunctional enzyme type 2-like N-terminal" evidence="3">
    <location>
        <begin position="38"/>
        <end position="127"/>
    </location>
</feature>
<dbReference type="Pfam" id="PF01575">
    <property type="entry name" value="MaoC_dehydratas"/>
    <property type="match status" value="1"/>
</dbReference>
<evidence type="ECO:0000259" key="3">
    <source>
        <dbReference type="Pfam" id="PF22622"/>
    </source>
</evidence>
<keyword evidence="5" id="KW-1185">Reference proteome</keyword>
<sequence>MTHPFELSVVDRWSDERAFEVTPDAVRAYSEAVGGPSPVFAVVPAMDLVFAVAEVAAPADLRTQVVHGQQDLILHKPLPVGEKVTVRAAVVGLHGKRSGTTATIQVRTRDAAGDLLNEQYVTEFYRGVPTDLAVGVAAPRLPSEPPAGPPLREAAYHLTPDLPSRYAAASGDHNPIHLDDEVARAAGLPGVIVHGLASLAIAARIVLAAADAGDSRLARLSCRFTRPIAPGDTLTTRIWADGTAYRFDGVDGAGTTVLGAGVAELRP</sequence>
<comment type="similarity">
    <text evidence="1">Belongs to the enoyl-CoA hydratase/isomerase family.</text>
</comment>
<evidence type="ECO:0000313" key="4">
    <source>
        <dbReference type="EMBL" id="GLI02527.1"/>
    </source>
</evidence>
<dbReference type="RefSeq" id="WP_281904078.1">
    <property type="nucleotide sequence ID" value="NZ_BSDI01000063.1"/>
</dbReference>
<dbReference type="InterPro" id="IPR003965">
    <property type="entry name" value="Fatty_acid_synthase"/>
</dbReference>